<keyword evidence="3 6" id="KW-1133">Transmembrane helix</keyword>
<dbReference type="AlphaFoldDB" id="A0A8H4V7D2"/>
<proteinExistence type="predicted"/>
<feature type="region of interest" description="Disordered" evidence="5">
    <location>
        <begin position="49"/>
        <end position="106"/>
    </location>
</feature>
<evidence type="ECO:0000256" key="6">
    <source>
        <dbReference type="SAM" id="Phobius"/>
    </source>
</evidence>
<reference evidence="7 8" key="1">
    <citation type="journal article" date="2020" name="Genome Biol. Evol.">
        <title>A new high-quality draft genome assembly of the Chinese cordyceps Ophiocordyceps sinensis.</title>
        <authorList>
            <person name="Shu R."/>
            <person name="Zhang J."/>
            <person name="Meng Q."/>
            <person name="Zhang H."/>
            <person name="Zhou G."/>
            <person name="Li M."/>
            <person name="Wu P."/>
            <person name="Zhao Y."/>
            <person name="Chen C."/>
            <person name="Qin Q."/>
        </authorList>
    </citation>
    <scope>NUCLEOTIDE SEQUENCE [LARGE SCALE GENOMIC DNA]</scope>
    <source>
        <strain evidence="7 8">IOZ07</strain>
    </source>
</reference>
<dbReference type="InterPro" id="IPR051694">
    <property type="entry name" value="Immunoregulatory_rcpt-like"/>
</dbReference>
<feature type="compositionally biased region" description="Low complexity" evidence="5">
    <location>
        <begin position="302"/>
        <end position="316"/>
    </location>
</feature>
<dbReference type="Proteomes" id="UP000557566">
    <property type="component" value="Unassembled WGS sequence"/>
</dbReference>
<feature type="compositionally biased region" description="Basic and acidic residues" evidence="5">
    <location>
        <begin position="79"/>
        <end position="88"/>
    </location>
</feature>
<organism evidence="7 8">
    <name type="scientific">Ophiocordyceps sinensis</name>
    <dbReference type="NCBI Taxonomy" id="72228"/>
    <lineage>
        <taxon>Eukaryota</taxon>
        <taxon>Fungi</taxon>
        <taxon>Dikarya</taxon>
        <taxon>Ascomycota</taxon>
        <taxon>Pezizomycotina</taxon>
        <taxon>Sordariomycetes</taxon>
        <taxon>Hypocreomycetidae</taxon>
        <taxon>Hypocreales</taxon>
        <taxon>Ophiocordycipitaceae</taxon>
        <taxon>Ophiocordyceps</taxon>
    </lineage>
</organism>
<dbReference type="OrthoDB" id="5431298at2759"/>
<keyword evidence="4 6" id="KW-0472">Membrane</keyword>
<dbReference type="PANTHER" id="PTHR15549">
    <property type="entry name" value="PAIRED IMMUNOGLOBULIN-LIKE TYPE 2 RECEPTOR"/>
    <property type="match status" value="1"/>
</dbReference>
<keyword evidence="2 6" id="KW-0812">Transmembrane</keyword>
<feature type="compositionally biased region" description="Low complexity" evidence="5">
    <location>
        <begin position="135"/>
        <end position="162"/>
    </location>
</feature>
<name>A0A8H4V7D2_9HYPO</name>
<sequence>MLAASLAPRGDSAACPRPKTFYSCVGNRFSGCCSVDPCDLLGCPDDEGSSSGASSNKLGDRDPGSGDEDNGSGNNNRGGDGDERRLVSERSTAASSSTRTDSGITHTIPNHNVITVTRHTVVFSEAPSSTVFSTTLSSTPLPSDLASTSTTVAPAPPATSSARVDAGAGRPSEDVEAAGLSLGAIVGTVAGGIVFGVILVVLVVAWCRRKRSQAADADSAAAFQDALGGSNDAEKLHHQPMSAHTTGSSDPFAPFGGRADVPPDPYRPASGTFEMDGAGMAPVELPAESAAPSHAPGPQAAQQTYQPYGPAGGPAADPRANLNALKTDSGHATYVNHWNQWKALGTGADKS</sequence>
<feature type="region of interest" description="Disordered" evidence="5">
    <location>
        <begin position="231"/>
        <end position="319"/>
    </location>
</feature>
<evidence type="ECO:0000256" key="4">
    <source>
        <dbReference type="ARBA" id="ARBA00023136"/>
    </source>
</evidence>
<feature type="transmembrane region" description="Helical" evidence="6">
    <location>
        <begin position="180"/>
        <end position="206"/>
    </location>
</feature>
<evidence type="ECO:0000256" key="1">
    <source>
        <dbReference type="ARBA" id="ARBA00004167"/>
    </source>
</evidence>
<evidence type="ECO:0000256" key="2">
    <source>
        <dbReference type="ARBA" id="ARBA00022692"/>
    </source>
</evidence>
<feature type="compositionally biased region" description="Low complexity" evidence="5">
    <location>
        <begin position="89"/>
        <end position="102"/>
    </location>
</feature>
<protein>
    <submittedName>
        <fullName evidence="7">Uncharacterized protein</fullName>
    </submittedName>
</protein>
<dbReference type="EMBL" id="JAAVMX010000003">
    <property type="protein sequence ID" value="KAF4510693.1"/>
    <property type="molecule type" value="Genomic_DNA"/>
</dbReference>
<evidence type="ECO:0000313" key="7">
    <source>
        <dbReference type="EMBL" id="KAF4510693.1"/>
    </source>
</evidence>
<comment type="caution">
    <text evidence="7">The sequence shown here is derived from an EMBL/GenBank/DDBJ whole genome shotgun (WGS) entry which is preliminary data.</text>
</comment>
<keyword evidence="8" id="KW-1185">Reference proteome</keyword>
<comment type="subcellular location">
    <subcellularLocation>
        <location evidence="1">Membrane</location>
        <topology evidence="1">Single-pass membrane protein</topology>
    </subcellularLocation>
</comment>
<evidence type="ECO:0000256" key="5">
    <source>
        <dbReference type="SAM" id="MobiDB-lite"/>
    </source>
</evidence>
<gene>
    <name evidence="7" type="ORF">G6O67_002567</name>
</gene>
<evidence type="ECO:0000313" key="8">
    <source>
        <dbReference type="Proteomes" id="UP000557566"/>
    </source>
</evidence>
<feature type="region of interest" description="Disordered" evidence="5">
    <location>
        <begin position="135"/>
        <end position="170"/>
    </location>
</feature>
<dbReference type="GO" id="GO:0071944">
    <property type="term" value="C:cell periphery"/>
    <property type="evidence" value="ECO:0007669"/>
    <property type="project" value="UniProtKB-ARBA"/>
</dbReference>
<dbReference type="GO" id="GO:0016020">
    <property type="term" value="C:membrane"/>
    <property type="evidence" value="ECO:0007669"/>
    <property type="project" value="UniProtKB-SubCell"/>
</dbReference>
<dbReference type="PANTHER" id="PTHR15549:SF30">
    <property type="entry name" value="MID2 DOMAIN-CONTAINING PROTEIN"/>
    <property type="match status" value="1"/>
</dbReference>
<accession>A0A8H4V7D2</accession>
<evidence type="ECO:0000256" key="3">
    <source>
        <dbReference type="ARBA" id="ARBA00022989"/>
    </source>
</evidence>